<dbReference type="Pfam" id="PF00665">
    <property type="entry name" value="rve"/>
    <property type="match status" value="1"/>
</dbReference>
<evidence type="ECO:0000313" key="4">
    <source>
        <dbReference type="Proteomes" id="UP000609323"/>
    </source>
</evidence>
<evidence type="ECO:0000256" key="1">
    <source>
        <dbReference type="ARBA" id="ARBA00002286"/>
    </source>
</evidence>
<dbReference type="InterPro" id="IPR012337">
    <property type="entry name" value="RNaseH-like_sf"/>
</dbReference>
<name>A0ABQ1H1E4_9BACL</name>
<dbReference type="InterPro" id="IPR001584">
    <property type="entry name" value="Integrase_cat-core"/>
</dbReference>
<dbReference type="EMBL" id="BMHF01000050">
    <property type="protein sequence ID" value="GGA53742.1"/>
    <property type="molecule type" value="Genomic_DNA"/>
</dbReference>
<organism evidence="3 4">
    <name type="scientific">Paenibacillus physcomitrellae</name>
    <dbReference type="NCBI Taxonomy" id="1619311"/>
    <lineage>
        <taxon>Bacteria</taxon>
        <taxon>Bacillati</taxon>
        <taxon>Bacillota</taxon>
        <taxon>Bacilli</taxon>
        <taxon>Bacillales</taxon>
        <taxon>Paenibacillaceae</taxon>
        <taxon>Paenibacillus</taxon>
    </lineage>
</organism>
<protein>
    <submittedName>
        <fullName evidence="3">Integrase</fullName>
    </submittedName>
</protein>
<dbReference type="Gene3D" id="3.30.420.10">
    <property type="entry name" value="Ribonuclease H-like superfamily/Ribonuclease H"/>
    <property type="match status" value="1"/>
</dbReference>
<evidence type="ECO:0000259" key="2">
    <source>
        <dbReference type="PROSITE" id="PS50994"/>
    </source>
</evidence>
<reference evidence="4" key="1">
    <citation type="journal article" date="2019" name="Int. J. Syst. Evol. Microbiol.">
        <title>The Global Catalogue of Microorganisms (GCM) 10K type strain sequencing project: providing services to taxonomists for standard genome sequencing and annotation.</title>
        <authorList>
            <consortium name="The Broad Institute Genomics Platform"/>
            <consortium name="The Broad Institute Genome Sequencing Center for Infectious Disease"/>
            <person name="Wu L."/>
            <person name="Ma J."/>
        </authorList>
    </citation>
    <scope>NUCLEOTIDE SEQUENCE [LARGE SCALE GENOMIC DNA]</scope>
    <source>
        <strain evidence="4">CGMCC 1.15044</strain>
    </source>
</reference>
<dbReference type="InterPro" id="IPR050900">
    <property type="entry name" value="Transposase_IS3/IS150/IS904"/>
</dbReference>
<dbReference type="PROSITE" id="PS50994">
    <property type="entry name" value="INTEGRASE"/>
    <property type="match status" value="1"/>
</dbReference>
<dbReference type="NCBIfam" id="NF033516">
    <property type="entry name" value="transpos_IS3"/>
    <property type="match status" value="1"/>
</dbReference>
<sequence>MCKVLQIAKSTFYYEAIDKENEDESILTETIVEIFQSNRKAYGTRKIKTKLQEQGYIVSRRRIGRIMKEQGLVSTYTIAQYKPHKTACNDAETANVLKREFDQKEAKRFVVSDLTYVKVQHKWHYICVLIDLFNREIIGHSAGPRKDAALISRAFATVEGDLSDIQWFHTDRGSEFKNQNIDALLRTFNIGRSLSMKGCPYDNAVAEATYKVMKTEFINQMHFQSLHHLNVELYDYVNWFNRHRVHGSLGYMTPVQYKTTALKKVV</sequence>
<dbReference type="Pfam" id="PF13333">
    <property type="entry name" value="rve_2"/>
    <property type="match status" value="1"/>
</dbReference>
<dbReference type="PANTHER" id="PTHR46889">
    <property type="entry name" value="TRANSPOSASE INSF FOR INSERTION SEQUENCE IS3B-RELATED"/>
    <property type="match status" value="1"/>
</dbReference>
<dbReference type="InterPro" id="IPR025948">
    <property type="entry name" value="HTH-like_dom"/>
</dbReference>
<comment type="function">
    <text evidence="1">Involved in the transposition of the insertion sequence.</text>
</comment>
<proteinExistence type="predicted"/>
<dbReference type="PANTHER" id="PTHR46889:SF4">
    <property type="entry name" value="TRANSPOSASE INSO FOR INSERTION SEQUENCE ELEMENT IS911B-RELATED"/>
    <property type="match status" value="1"/>
</dbReference>
<feature type="domain" description="Integrase catalytic" evidence="2">
    <location>
        <begin position="101"/>
        <end position="262"/>
    </location>
</feature>
<evidence type="ECO:0000313" key="3">
    <source>
        <dbReference type="EMBL" id="GGA53742.1"/>
    </source>
</evidence>
<dbReference type="SUPFAM" id="SSF53098">
    <property type="entry name" value="Ribonuclease H-like"/>
    <property type="match status" value="1"/>
</dbReference>
<accession>A0ABQ1H1E4</accession>
<dbReference type="InterPro" id="IPR036397">
    <property type="entry name" value="RNaseH_sf"/>
</dbReference>
<dbReference type="Pfam" id="PF13276">
    <property type="entry name" value="HTH_21"/>
    <property type="match status" value="1"/>
</dbReference>
<dbReference type="Proteomes" id="UP000609323">
    <property type="component" value="Unassembled WGS sequence"/>
</dbReference>
<dbReference type="InterPro" id="IPR048020">
    <property type="entry name" value="Transpos_IS3"/>
</dbReference>
<keyword evidence="4" id="KW-1185">Reference proteome</keyword>
<comment type="caution">
    <text evidence="3">The sequence shown here is derived from an EMBL/GenBank/DDBJ whole genome shotgun (WGS) entry which is preliminary data.</text>
</comment>
<gene>
    <name evidence="3" type="ORF">GCM10010917_43510</name>
</gene>